<sequence length="47" mass="4951">MDKLRNSLTITSINKLDAALGHALSLGSSSKNGRYCLVGFHSFAAAL</sequence>
<protein>
    <submittedName>
        <fullName evidence="1">Uncharacterized protein</fullName>
    </submittedName>
</protein>
<proteinExistence type="predicted"/>
<dbReference type="EMBL" id="AMCI01004274">
    <property type="protein sequence ID" value="EJW98418.1"/>
    <property type="molecule type" value="Genomic_DNA"/>
</dbReference>
<organism evidence="1">
    <name type="scientific">gut metagenome</name>
    <dbReference type="NCBI Taxonomy" id="749906"/>
    <lineage>
        <taxon>unclassified sequences</taxon>
        <taxon>metagenomes</taxon>
        <taxon>organismal metagenomes</taxon>
    </lineage>
</organism>
<evidence type="ECO:0000313" key="1">
    <source>
        <dbReference type="EMBL" id="EJW98418.1"/>
    </source>
</evidence>
<reference evidence="1" key="1">
    <citation type="journal article" date="2012" name="PLoS ONE">
        <title>Gene sets for utilization of primary and secondary nutrition supplies in the distal gut of endangered iberian lynx.</title>
        <authorList>
            <person name="Alcaide M."/>
            <person name="Messina E."/>
            <person name="Richter M."/>
            <person name="Bargiela R."/>
            <person name="Peplies J."/>
            <person name="Huws S.A."/>
            <person name="Newbold C.J."/>
            <person name="Golyshin P.N."/>
            <person name="Simon M.A."/>
            <person name="Lopez G."/>
            <person name="Yakimov M.M."/>
            <person name="Ferrer M."/>
        </authorList>
    </citation>
    <scope>NUCLEOTIDE SEQUENCE</scope>
</reference>
<comment type="caution">
    <text evidence="1">The sequence shown here is derived from an EMBL/GenBank/DDBJ whole genome shotgun (WGS) entry which is preliminary data.</text>
</comment>
<name>J9FV82_9ZZZZ</name>
<accession>J9FV82</accession>
<dbReference type="AlphaFoldDB" id="J9FV82"/>
<gene>
    <name evidence="1" type="ORF">EVA_13473</name>
</gene>